<dbReference type="PANTHER" id="PTHR43265">
    <property type="entry name" value="ESTERASE ESTD"/>
    <property type="match status" value="1"/>
</dbReference>
<evidence type="ECO:0000313" key="3">
    <source>
        <dbReference type="Proteomes" id="UP000276568"/>
    </source>
</evidence>
<dbReference type="AlphaFoldDB" id="A0A3N0I171"/>
<name>A0A3N0I171_9FIRM</name>
<accession>A0A3N0I171</accession>
<evidence type="ECO:0000259" key="1">
    <source>
        <dbReference type="Pfam" id="PF12146"/>
    </source>
</evidence>
<dbReference type="Proteomes" id="UP000276568">
    <property type="component" value="Unassembled WGS sequence"/>
</dbReference>
<keyword evidence="3" id="KW-1185">Reference proteome</keyword>
<dbReference type="SUPFAM" id="SSF53474">
    <property type="entry name" value="alpha/beta-Hydrolases"/>
    <property type="match status" value="1"/>
</dbReference>
<evidence type="ECO:0000313" key="2">
    <source>
        <dbReference type="EMBL" id="RNM30647.1"/>
    </source>
</evidence>
<dbReference type="EMBL" id="RJQC01000002">
    <property type="protein sequence ID" value="RNM30647.1"/>
    <property type="molecule type" value="Genomic_DNA"/>
</dbReference>
<dbReference type="InterPro" id="IPR053145">
    <property type="entry name" value="AB_hydrolase_Est10"/>
</dbReference>
<dbReference type="Pfam" id="PF12146">
    <property type="entry name" value="Hydrolase_4"/>
    <property type="match status" value="1"/>
</dbReference>
<dbReference type="InterPro" id="IPR022742">
    <property type="entry name" value="Hydrolase_4"/>
</dbReference>
<organism evidence="2 3">
    <name type="scientific">Absicoccus porci</name>
    <dbReference type="NCBI Taxonomy" id="2486576"/>
    <lineage>
        <taxon>Bacteria</taxon>
        <taxon>Bacillati</taxon>
        <taxon>Bacillota</taxon>
        <taxon>Erysipelotrichia</taxon>
        <taxon>Erysipelotrichales</taxon>
        <taxon>Erysipelotrichaceae</taxon>
        <taxon>Absicoccus</taxon>
    </lineage>
</organism>
<dbReference type="GO" id="GO:0052689">
    <property type="term" value="F:carboxylic ester hydrolase activity"/>
    <property type="evidence" value="ECO:0007669"/>
    <property type="project" value="TreeGrafter"/>
</dbReference>
<dbReference type="RefSeq" id="WP_128520554.1">
    <property type="nucleotide sequence ID" value="NZ_JALFCT010000012.1"/>
</dbReference>
<proteinExistence type="predicted"/>
<gene>
    <name evidence="2" type="ORF">EDX97_07660</name>
</gene>
<dbReference type="InterPro" id="IPR029058">
    <property type="entry name" value="AB_hydrolase_fold"/>
</dbReference>
<feature type="domain" description="Serine aminopeptidase S33" evidence="1">
    <location>
        <begin position="26"/>
        <end position="140"/>
    </location>
</feature>
<keyword evidence="2" id="KW-0378">Hydrolase</keyword>
<dbReference type="Gene3D" id="3.40.50.1820">
    <property type="entry name" value="alpha/beta hydrolase"/>
    <property type="match status" value="1"/>
</dbReference>
<protein>
    <submittedName>
        <fullName evidence="2">Alpha/beta fold hydrolase</fullName>
    </submittedName>
</protein>
<dbReference type="PANTHER" id="PTHR43265:SF1">
    <property type="entry name" value="ESTERASE ESTD"/>
    <property type="match status" value="1"/>
</dbReference>
<comment type="caution">
    <text evidence="2">The sequence shown here is derived from an EMBL/GenBank/DDBJ whole genome shotgun (WGS) entry which is preliminary data.</text>
</comment>
<sequence length="258" mass="29180">MERYVEIIRDGLTLRGMMHVPDDLSQPVGMVILLHGFCDDRNEINFVHTELSKRLCKDGIASVRFDMNGSGESDGRFEDMTVSSEIKDAEAMLAYVQAQDFVDPHKIALHGTSLGGAVASMVAGRHKDEIKALSMWCPAPDLIYNLREHKTLCGTDVSDIEQIQCADAEGLKMGYAFYQDCFQLDPYKDAARFDKNVNIVHGDQDITASCQCSYKYKEIYQDRANLLIVPGAEHRFMSFAYRKARMESAENFLRKELK</sequence>
<reference evidence="2 3" key="1">
    <citation type="submission" date="2018-11" db="EMBL/GenBank/DDBJ databases">
        <title>Clostridium sp. nov., a member of the family Erysipelotrichaceae isolated from pig faeces.</title>
        <authorList>
            <person name="Chang Y.-H."/>
        </authorList>
    </citation>
    <scope>NUCLEOTIDE SEQUENCE [LARGE SCALE GENOMIC DNA]</scope>
    <source>
        <strain evidence="2 3">YH-panp20</strain>
    </source>
</reference>
<dbReference type="OrthoDB" id="9780269at2"/>